<dbReference type="PROSITE" id="PS51762">
    <property type="entry name" value="GH16_2"/>
    <property type="match status" value="1"/>
</dbReference>
<gene>
    <name evidence="4" type="ORF">BSTOLATCC_MIC29717</name>
</gene>
<feature type="chain" id="PRO_5044020948" description="GH16 domain-containing protein" evidence="2">
    <location>
        <begin position="18"/>
        <end position="286"/>
    </location>
</feature>
<dbReference type="SUPFAM" id="SSF49899">
    <property type="entry name" value="Concanavalin A-like lectins/glucanases"/>
    <property type="match status" value="1"/>
</dbReference>
<evidence type="ECO:0000313" key="5">
    <source>
        <dbReference type="Proteomes" id="UP001162131"/>
    </source>
</evidence>
<organism evidence="4 5">
    <name type="scientific">Blepharisma stoltei</name>
    <dbReference type="NCBI Taxonomy" id="1481888"/>
    <lineage>
        <taxon>Eukaryota</taxon>
        <taxon>Sar</taxon>
        <taxon>Alveolata</taxon>
        <taxon>Ciliophora</taxon>
        <taxon>Postciliodesmatophora</taxon>
        <taxon>Heterotrichea</taxon>
        <taxon>Heterotrichida</taxon>
        <taxon>Blepharismidae</taxon>
        <taxon>Blepharisma</taxon>
    </lineage>
</organism>
<evidence type="ECO:0000256" key="1">
    <source>
        <dbReference type="ARBA" id="ARBA00006865"/>
    </source>
</evidence>
<dbReference type="Gene3D" id="2.60.120.200">
    <property type="match status" value="1"/>
</dbReference>
<keyword evidence="5" id="KW-1185">Reference proteome</keyword>
<proteinExistence type="inferred from homology"/>
<dbReference type="PANTHER" id="PTHR10963:SF55">
    <property type="entry name" value="GLYCOSIDE HYDROLASE FAMILY 16 PROTEIN"/>
    <property type="match status" value="1"/>
</dbReference>
<evidence type="ECO:0000256" key="2">
    <source>
        <dbReference type="SAM" id="SignalP"/>
    </source>
</evidence>
<reference evidence="4" key="1">
    <citation type="submission" date="2021-09" db="EMBL/GenBank/DDBJ databases">
        <authorList>
            <consortium name="AG Swart"/>
            <person name="Singh M."/>
            <person name="Singh A."/>
            <person name="Seah K."/>
            <person name="Emmerich C."/>
        </authorList>
    </citation>
    <scope>NUCLEOTIDE SEQUENCE</scope>
    <source>
        <strain evidence="4">ATCC30299</strain>
    </source>
</reference>
<comment type="similarity">
    <text evidence="1">Belongs to the glycosyl hydrolase 16 family.</text>
</comment>
<dbReference type="CDD" id="cd08023">
    <property type="entry name" value="GH16_laminarinase_like"/>
    <property type="match status" value="1"/>
</dbReference>
<dbReference type="InterPro" id="IPR050546">
    <property type="entry name" value="Glycosyl_Hydrlase_16"/>
</dbReference>
<evidence type="ECO:0000313" key="4">
    <source>
        <dbReference type="EMBL" id="CAG9321808.1"/>
    </source>
</evidence>
<feature type="signal peptide" evidence="2">
    <location>
        <begin position="1"/>
        <end position="17"/>
    </location>
</feature>
<dbReference type="Proteomes" id="UP001162131">
    <property type="component" value="Unassembled WGS sequence"/>
</dbReference>
<dbReference type="PANTHER" id="PTHR10963">
    <property type="entry name" value="GLYCOSYL HYDROLASE-RELATED"/>
    <property type="match status" value="1"/>
</dbReference>
<dbReference type="EMBL" id="CAJZBQ010000029">
    <property type="protein sequence ID" value="CAG9321808.1"/>
    <property type="molecule type" value="Genomic_DNA"/>
</dbReference>
<dbReference type="Pfam" id="PF00722">
    <property type="entry name" value="Glyco_hydro_16"/>
    <property type="match status" value="1"/>
</dbReference>
<dbReference type="GO" id="GO:0005975">
    <property type="term" value="P:carbohydrate metabolic process"/>
    <property type="evidence" value="ECO:0007669"/>
    <property type="project" value="InterPro"/>
</dbReference>
<comment type="caution">
    <text evidence="4">The sequence shown here is derived from an EMBL/GenBank/DDBJ whole genome shotgun (WGS) entry which is preliminary data.</text>
</comment>
<dbReference type="InterPro" id="IPR000757">
    <property type="entry name" value="Beta-glucanase-like"/>
</dbReference>
<protein>
    <recommendedName>
        <fullName evidence="3">GH16 domain-containing protein</fullName>
    </recommendedName>
</protein>
<dbReference type="AlphaFoldDB" id="A0AAU9JCT5"/>
<name>A0AAU9JCT5_9CILI</name>
<dbReference type="GO" id="GO:0004553">
    <property type="term" value="F:hydrolase activity, hydrolyzing O-glycosyl compounds"/>
    <property type="evidence" value="ECO:0007669"/>
    <property type="project" value="InterPro"/>
</dbReference>
<feature type="domain" description="GH16" evidence="3">
    <location>
        <begin position="16"/>
        <end position="282"/>
    </location>
</feature>
<accession>A0AAU9JCT5</accession>
<sequence length="286" mass="31673">MVKLLFVLALISVSTTAYYINVLNDNFNDLSNWIENVMPGADSGNNEWEYYTDSSDNVFITQVNGQNALVLRALQQNYQGYSYTSGKVSSARPWGPYGFFNIKAIVPKGNGLWPAIWLLPPGGNSVYGGWAACGEIDIMETVCAGTDGYSTLHFGGQWPNNVQYPNPPNNQYPFTADWNNAHWYGVDWQPNYINFWYDAQVVNGQITGGTLINSISSSNWYSQNSNGQRYPGNAPFNQPFSIILNLAIGGSWPCSVPGCCNNVAVPAQLTIFNVQIWEVAQSEDQL</sequence>
<evidence type="ECO:0000259" key="3">
    <source>
        <dbReference type="PROSITE" id="PS51762"/>
    </source>
</evidence>
<keyword evidence="2" id="KW-0732">Signal</keyword>
<dbReference type="InterPro" id="IPR013320">
    <property type="entry name" value="ConA-like_dom_sf"/>
</dbReference>